<feature type="transmembrane region" description="Helical" evidence="8">
    <location>
        <begin position="165"/>
        <end position="183"/>
    </location>
</feature>
<feature type="transmembrane region" description="Helical" evidence="8">
    <location>
        <begin position="30"/>
        <end position="63"/>
    </location>
</feature>
<evidence type="ECO:0000313" key="10">
    <source>
        <dbReference type="Proteomes" id="UP000095712"/>
    </source>
</evidence>
<keyword evidence="4 8" id="KW-0812">Transmembrane</keyword>
<keyword evidence="2" id="KW-0673">Quorum sensing</keyword>
<evidence type="ECO:0000313" key="9">
    <source>
        <dbReference type="EMBL" id="CUP72005.1"/>
    </source>
</evidence>
<evidence type="ECO:0000256" key="2">
    <source>
        <dbReference type="ARBA" id="ARBA00022654"/>
    </source>
</evidence>
<protein>
    <submittedName>
        <fullName evidence="9">Putative accessory gene regulator protein</fullName>
    </submittedName>
</protein>
<dbReference type="Proteomes" id="UP000095712">
    <property type="component" value="Unassembled WGS sequence"/>
</dbReference>
<organism evidence="9 10">
    <name type="scientific">Blautia wexlerae</name>
    <dbReference type="NCBI Taxonomy" id="418240"/>
    <lineage>
        <taxon>Bacteria</taxon>
        <taxon>Bacillati</taxon>
        <taxon>Bacillota</taxon>
        <taxon>Clostridia</taxon>
        <taxon>Lachnospirales</taxon>
        <taxon>Lachnospiraceae</taxon>
        <taxon>Blautia</taxon>
    </lineage>
</organism>
<keyword evidence="1" id="KW-1003">Cell membrane</keyword>
<keyword evidence="7 8" id="KW-0472">Membrane</keyword>
<sequence>MIGEWSRKISNQICENQNEKEIIQYGLNQLFWILLNFFAIAISGVLWHEFCFSILVFLEIYFLRPYAGGYHADTEIKCCMISVGIVNIAMLVRKINVISLDCMFVIYLCFICVIVLFSPVDNPIHPLSKVDSRFYAKRSRQLILGYSFLLVISIALRIMVLRDSIIYTVLIVGISALAGKWKYRKRVFVL</sequence>
<reference evidence="9 10" key="1">
    <citation type="submission" date="2015-09" db="EMBL/GenBank/DDBJ databases">
        <authorList>
            <consortium name="Pathogen Informatics"/>
        </authorList>
    </citation>
    <scope>NUCLEOTIDE SEQUENCE [LARGE SCALE GENOMIC DNA]</scope>
    <source>
        <strain evidence="9 10">2789STDY5834911</strain>
    </source>
</reference>
<accession>A0A174QMK0</accession>
<evidence type="ECO:0000256" key="3">
    <source>
        <dbReference type="ARBA" id="ARBA00022670"/>
    </source>
</evidence>
<feature type="transmembrane region" description="Helical" evidence="8">
    <location>
        <begin position="98"/>
        <end position="120"/>
    </location>
</feature>
<keyword evidence="5" id="KW-0378">Hydrolase</keyword>
<proteinExistence type="predicted"/>
<keyword evidence="6 8" id="KW-1133">Transmembrane helix</keyword>
<dbReference type="Pfam" id="PF04647">
    <property type="entry name" value="AgrB"/>
    <property type="match status" value="1"/>
</dbReference>
<dbReference type="GO" id="GO:0009372">
    <property type="term" value="P:quorum sensing"/>
    <property type="evidence" value="ECO:0007669"/>
    <property type="project" value="UniProtKB-KW"/>
</dbReference>
<feature type="transmembrane region" description="Helical" evidence="8">
    <location>
        <begin position="141"/>
        <end position="159"/>
    </location>
</feature>
<evidence type="ECO:0000256" key="1">
    <source>
        <dbReference type="ARBA" id="ARBA00022475"/>
    </source>
</evidence>
<evidence type="ECO:0000256" key="7">
    <source>
        <dbReference type="ARBA" id="ARBA00023136"/>
    </source>
</evidence>
<evidence type="ECO:0000256" key="6">
    <source>
        <dbReference type="ARBA" id="ARBA00022989"/>
    </source>
</evidence>
<dbReference type="GO" id="GO:0006508">
    <property type="term" value="P:proteolysis"/>
    <property type="evidence" value="ECO:0007669"/>
    <property type="project" value="UniProtKB-KW"/>
</dbReference>
<dbReference type="RefSeq" id="WP_025580722.1">
    <property type="nucleotide sequence ID" value="NZ_CZAW01000028.1"/>
</dbReference>
<dbReference type="AlphaFoldDB" id="A0A174QMK0"/>
<evidence type="ECO:0000256" key="4">
    <source>
        <dbReference type="ARBA" id="ARBA00022692"/>
    </source>
</evidence>
<keyword evidence="3" id="KW-0645">Protease</keyword>
<evidence type="ECO:0000256" key="8">
    <source>
        <dbReference type="SAM" id="Phobius"/>
    </source>
</evidence>
<dbReference type="GO" id="GO:0016020">
    <property type="term" value="C:membrane"/>
    <property type="evidence" value="ECO:0007669"/>
    <property type="project" value="InterPro"/>
</dbReference>
<dbReference type="OrthoDB" id="9815055at2"/>
<dbReference type="GeneID" id="75077956"/>
<dbReference type="SMART" id="SM00793">
    <property type="entry name" value="AgrB"/>
    <property type="match status" value="1"/>
</dbReference>
<name>A0A174QMK0_9FIRM</name>
<dbReference type="GO" id="GO:0008233">
    <property type="term" value="F:peptidase activity"/>
    <property type="evidence" value="ECO:0007669"/>
    <property type="project" value="UniProtKB-KW"/>
</dbReference>
<evidence type="ECO:0000256" key="5">
    <source>
        <dbReference type="ARBA" id="ARBA00022801"/>
    </source>
</evidence>
<dbReference type="EMBL" id="CZAW01000028">
    <property type="protein sequence ID" value="CUP72005.1"/>
    <property type="molecule type" value="Genomic_DNA"/>
</dbReference>
<gene>
    <name evidence="9" type="ORF">ERS852523_02572</name>
</gene>
<dbReference type="InterPro" id="IPR006741">
    <property type="entry name" value="AgrB"/>
</dbReference>